<evidence type="ECO:0000313" key="3">
    <source>
        <dbReference type="Proteomes" id="UP000272942"/>
    </source>
</evidence>
<feature type="compositionally biased region" description="Polar residues" evidence="1">
    <location>
        <begin position="320"/>
        <end position="345"/>
    </location>
</feature>
<protein>
    <submittedName>
        <fullName evidence="4">ULP_PROTEASE domain-containing protein</fullName>
    </submittedName>
</protein>
<dbReference type="OrthoDB" id="10309653at2759"/>
<feature type="region of interest" description="Disordered" evidence="1">
    <location>
        <begin position="709"/>
        <end position="781"/>
    </location>
</feature>
<feature type="compositionally biased region" description="Polar residues" evidence="1">
    <location>
        <begin position="378"/>
        <end position="413"/>
    </location>
</feature>
<reference evidence="2 3" key="2">
    <citation type="submission" date="2018-11" db="EMBL/GenBank/DDBJ databases">
        <authorList>
            <consortium name="Pathogen Informatics"/>
        </authorList>
    </citation>
    <scope>NUCLEOTIDE SEQUENCE [LARGE SCALE GENOMIC DNA]</scope>
    <source>
        <strain evidence="2 3">Egypt</strain>
    </source>
</reference>
<dbReference type="EMBL" id="UZAN01039966">
    <property type="protein sequence ID" value="VDP67880.1"/>
    <property type="molecule type" value="Genomic_DNA"/>
</dbReference>
<evidence type="ECO:0000313" key="4">
    <source>
        <dbReference type="WBParaSite" id="ECPE_0000294101-mRNA-1"/>
    </source>
</evidence>
<dbReference type="WBParaSite" id="ECPE_0000294101-mRNA-1">
    <property type="protein sequence ID" value="ECPE_0000294101-mRNA-1"/>
    <property type="gene ID" value="ECPE_0000294101"/>
</dbReference>
<feature type="region of interest" description="Disordered" evidence="1">
    <location>
        <begin position="300"/>
        <end position="345"/>
    </location>
</feature>
<proteinExistence type="predicted"/>
<feature type="region of interest" description="Disordered" evidence="1">
    <location>
        <begin position="206"/>
        <end position="227"/>
    </location>
</feature>
<accession>A0A183A7K3</accession>
<reference evidence="4" key="1">
    <citation type="submission" date="2016-06" db="UniProtKB">
        <authorList>
            <consortium name="WormBaseParasite"/>
        </authorList>
    </citation>
    <scope>IDENTIFICATION</scope>
</reference>
<feature type="compositionally biased region" description="Polar residues" evidence="1">
    <location>
        <begin position="206"/>
        <end position="218"/>
    </location>
</feature>
<evidence type="ECO:0000256" key="1">
    <source>
        <dbReference type="SAM" id="MobiDB-lite"/>
    </source>
</evidence>
<feature type="region of interest" description="Disordered" evidence="1">
    <location>
        <begin position="646"/>
        <end position="673"/>
    </location>
</feature>
<feature type="region of interest" description="Disordered" evidence="1">
    <location>
        <begin position="378"/>
        <end position="424"/>
    </location>
</feature>
<keyword evidence="3" id="KW-1185">Reference proteome</keyword>
<gene>
    <name evidence="2" type="ORF">ECPE_LOCUS2938</name>
</gene>
<evidence type="ECO:0000313" key="2">
    <source>
        <dbReference type="EMBL" id="VDP67880.1"/>
    </source>
</evidence>
<feature type="region of interest" description="Disordered" evidence="1">
    <location>
        <begin position="580"/>
        <end position="616"/>
    </location>
</feature>
<feature type="compositionally biased region" description="Polar residues" evidence="1">
    <location>
        <begin position="595"/>
        <end position="604"/>
    </location>
</feature>
<organism evidence="4">
    <name type="scientific">Echinostoma caproni</name>
    <dbReference type="NCBI Taxonomy" id="27848"/>
    <lineage>
        <taxon>Eukaryota</taxon>
        <taxon>Metazoa</taxon>
        <taxon>Spiralia</taxon>
        <taxon>Lophotrochozoa</taxon>
        <taxon>Platyhelminthes</taxon>
        <taxon>Trematoda</taxon>
        <taxon>Digenea</taxon>
        <taxon>Plagiorchiida</taxon>
        <taxon>Echinostomata</taxon>
        <taxon>Echinostomatoidea</taxon>
        <taxon>Echinostomatidae</taxon>
        <taxon>Echinostoma</taxon>
    </lineage>
</organism>
<feature type="compositionally biased region" description="Pro residues" evidence="1">
    <location>
        <begin position="718"/>
        <end position="731"/>
    </location>
</feature>
<feature type="compositionally biased region" description="Basic and acidic residues" evidence="1">
    <location>
        <begin position="301"/>
        <end position="318"/>
    </location>
</feature>
<sequence length="1053" mass="116585">MSALCGICELTRVTDSQLCQPVRGFGKLGAVNKSSKSLMNTTEQIFEKWTFPFMYDVNGTFRDGHWANWTIPIRQFETRQTFGTLIELLGCPNEGWARNAYFGLLDLIQHGSEMQLVNGLKYGGTVGFRKLFSSTPRVSPTWDGFAAGLDVYERLLTCTPGTRKICIQSWGGLLRPINNQYRSREPYMESSTNVLSASGCRVNQNSRKLSSRKSTTGKRYQGPITPRSINQILGGAPQSPFETTLENWLLRIESLIALSAGYDSEEYCHVVNQIKRWIPTYESNQYDLQCRRKIKLLPSEPKPKVSSESKLVRRDLGKKSTASVETSGLSPVRSSRIQSTEFQCPRQQPLSLTTGPIAFSHGPLAYLTELKEVQKFSHNSTLSTTDPSCGPQQLTNKPNLAQSDKSLVSSKSPNEVEKVETVPTEPTVTVKDSLERRANSIVCKILTGVHNKLNVARNMVSQPNDIWSTTTKDLSSMDELPTDAKTNTMISKMHSNNPPDSVHSIPLWDESDSKPQRNVLPWDSINSMGGMKPGVSKVSDKWRSDISEDNAMIEDLESILMEYTEDLDVDLIDAALDADQEQGKKEESIWKVKHSTSQNRSSPSAKCAESVDPPRKQMDLSVQNRLSSHSQENGFEFYVMESSVLTGPSECEPHSNWSSTQKEPPPQQQPQIIYSPTNTQLPVTNELTEPHSLIPPESGSIREISESQLARVDSAEPKIPPSPTPPPPPTPRQTVKSPTQTSSQQAVHSIEASLIGSTGKTVASSDRASGWSVQPQAGSETLVGVERETEISSFSTDPFVFVVQPAKVEHEAENVTDQNHLIEIGVAKAQENVTKPSTSYEPKKITGTLEKEFTLRPRENPGKTTESLKLETKASTDLEELKDQMKDMSEGHNQELYDGESEFLIEVTSEIIEKINNQDYRTPNVQASIDSIRHPHQTPTDSIITPAAGPGPVSSCQVPDSTNSPATVPLIVSSTLHHHHQQQQQQRSTVDATVSTEHNTIPAIRLHISLQTRASWDDGCIICPIVVDTIVNNSPTHNGCESMNRQHILQAGE</sequence>
<feature type="compositionally biased region" description="Polar residues" evidence="1">
    <location>
        <begin position="755"/>
        <end position="779"/>
    </location>
</feature>
<name>A0A183A7K3_9TREM</name>
<dbReference type="AlphaFoldDB" id="A0A183A7K3"/>
<feature type="compositionally biased region" description="Polar residues" evidence="1">
    <location>
        <begin position="732"/>
        <end position="747"/>
    </location>
</feature>
<dbReference type="Proteomes" id="UP000272942">
    <property type="component" value="Unassembled WGS sequence"/>
</dbReference>
<feature type="compositionally biased region" description="Basic and acidic residues" evidence="1">
    <location>
        <begin position="581"/>
        <end position="590"/>
    </location>
</feature>